<evidence type="ECO:0000256" key="2">
    <source>
        <dbReference type="ARBA" id="ARBA00022692"/>
    </source>
</evidence>
<protein>
    <recommendedName>
        <fullName evidence="8">Natural killer cells antigen CD94</fullName>
    </recommendedName>
    <alternativeName>
        <fullName evidence="9">Killer cell lectin-like receptor subfamily D member 1</fullName>
    </alternativeName>
</protein>
<evidence type="ECO:0000256" key="9">
    <source>
        <dbReference type="ARBA" id="ARBA00041489"/>
    </source>
</evidence>
<dbReference type="InterPro" id="IPR001304">
    <property type="entry name" value="C-type_lectin-like"/>
</dbReference>
<evidence type="ECO:0000256" key="8">
    <source>
        <dbReference type="ARBA" id="ARBA00041193"/>
    </source>
</evidence>
<keyword evidence="4" id="KW-0735">Signal-anchor</keyword>
<dbReference type="KEGG" id="ccan:109689715"/>
<evidence type="ECO:0000256" key="1">
    <source>
        <dbReference type="ARBA" id="ARBA00004401"/>
    </source>
</evidence>
<dbReference type="GO" id="GO:0002223">
    <property type="term" value="P:stimulatory C-type lectin receptor signaling pathway"/>
    <property type="evidence" value="ECO:0007669"/>
    <property type="project" value="TreeGrafter"/>
</dbReference>
<sequence length="180" mass="20718">MAVSQIILWRLTSGVFGVMCLFLMATLGILMKISFTKQSIQTALSLGPIIEFQEVSDCCSCSDKWIGYQCNCYFFSTESSTWEESRHFCASRNASLFQLKNSGELGHFLNSIQTHFWIGMFYNKEHAAWLWEDGSVPSQDLFPTSQKISTNYCMMYSPSRSFLEEHCEKKNNFICKQQLI</sequence>
<dbReference type="InterPro" id="IPR016186">
    <property type="entry name" value="C-type_lectin-like/link_sf"/>
</dbReference>
<keyword evidence="3" id="KW-0430">Lectin</keyword>
<dbReference type="InterPro" id="IPR016187">
    <property type="entry name" value="CTDL_fold"/>
</dbReference>
<evidence type="ECO:0000256" key="7">
    <source>
        <dbReference type="ARBA" id="ARBA00023180"/>
    </source>
</evidence>
<evidence type="ECO:0000313" key="12">
    <source>
        <dbReference type="EMBL" id="JAV40871.1"/>
    </source>
</evidence>
<comment type="subcellular location">
    <subcellularLocation>
        <location evidence="1">Cell membrane</location>
        <topology evidence="1">Single-pass type II membrane protein</topology>
    </subcellularLocation>
</comment>
<dbReference type="InterPro" id="IPR050919">
    <property type="entry name" value="NKG2/CD94_NK_receptors"/>
</dbReference>
<dbReference type="CDD" id="cd03593">
    <property type="entry name" value="CLECT_NK_receptors_like"/>
    <property type="match status" value="1"/>
</dbReference>
<dbReference type="PANTHER" id="PTHR22800:SF252">
    <property type="entry name" value="NATURAL KILLER CELLS ANTIGEN CD94"/>
    <property type="match status" value="1"/>
</dbReference>
<dbReference type="Gene3D" id="3.10.100.10">
    <property type="entry name" value="Mannose-Binding Protein A, subunit A"/>
    <property type="match status" value="1"/>
</dbReference>
<reference evidence="12" key="1">
    <citation type="journal article" date="2017" name="G3 (Bethesda)">
        <title>De Novo Genome and Transcriptome Assembly of the Canadian Beaver (Castor canadensis).</title>
        <authorList>
            <person name="Lok S."/>
            <person name="Paton T.A."/>
            <person name="Wang Z."/>
            <person name="Kaur G."/>
            <person name="Walker S."/>
            <person name="Yuen R.K."/>
            <person name="Sung W.W."/>
            <person name="Whitney J."/>
            <person name="Buchanan J.A."/>
            <person name="Trost B."/>
            <person name="Singh N."/>
            <person name="Apresto B."/>
            <person name="Chen N."/>
            <person name="Coole M."/>
            <person name="Dawson T.J."/>
            <person name="Ho K.Y."/>
            <person name="Hu Z."/>
            <person name="Pullenayegum S."/>
            <person name="Samler K."/>
            <person name="Shipstone A."/>
            <person name="Tsoi F."/>
            <person name="Wang T."/>
            <person name="Pereira S.L."/>
            <person name="Rostami P."/>
            <person name="Ryan C.A."/>
            <person name="Tong A.H."/>
            <person name="Ng K."/>
            <person name="Sundaravadanam Y."/>
            <person name="Simpson J.T."/>
            <person name="Lim B.K."/>
            <person name="Engstrom M.D."/>
            <person name="Dutton C.J."/>
            <person name="Kerr K.C."/>
            <person name="Franke M."/>
            <person name="Rapley W."/>
            <person name="Wintle R.F."/>
            <person name="Scherer S.W."/>
        </authorList>
    </citation>
    <scope>NUCLEOTIDE SEQUENCE</scope>
    <source>
        <strain evidence="12">Ward</strain>
        <tissue evidence="12">Leukocyte</tissue>
    </source>
</reference>
<dbReference type="GO" id="GO:0030246">
    <property type="term" value="F:carbohydrate binding"/>
    <property type="evidence" value="ECO:0007669"/>
    <property type="project" value="UniProtKB-KW"/>
</dbReference>
<keyword evidence="7" id="KW-0325">Glycoprotein</keyword>
<keyword evidence="5 10" id="KW-1133">Transmembrane helix</keyword>
<dbReference type="GO" id="GO:0005886">
    <property type="term" value="C:plasma membrane"/>
    <property type="evidence" value="ECO:0007669"/>
    <property type="project" value="UniProtKB-SubCell"/>
</dbReference>
<dbReference type="PROSITE" id="PS50041">
    <property type="entry name" value="C_TYPE_LECTIN_2"/>
    <property type="match status" value="1"/>
</dbReference>
<feature type="domain" description="C-type lectin" evidence="11">
    <location>
        <begin position="68"/>
        <end position="176"/>
    </location>
</feature>
<keyword evidence="6 10" id="KW-0472">Membrane</keyword>
<organism evidence="12">
    <name type="scientific">Castor canadensis</name>
    <name type="common">American beaver</name>
    <dbReference type="NCBI Taxonomy" id="51338"/>
    <lineage>
        <taxon>Eukaryota</taxon>
        <taxon>Metazoa</taxon>
        <taxon>Chordata</taxon>
        <taxon>Craniata</taxon>
        <taxon>Vertebrata</taxon>
        <taxon>Euteleostomi</taxon>
        <taxon>Mammalia</taxon>
        <taxon>Eutheria</taxon>
        <taxon>Euarchontoglires</taxon>
        <taxon>Glires</taxon>
        <taxon>Rodentia</taxon>
        <taxon>Castorimorpha</taxon>
        <taxon>Castoridae</taxon>
        <taxon>Castor</taxon>
    </lineage>
</organism>
<evidence type="ECO:0000259" key="11">
    <source>
        <dbReference type="PROSITE" id="PS50041"/>
    </source>
</evidence>
<feature type="transmembrane region" description="Helical" evidence="10">
    <location>
        <begin position="6"/>
        <end position="30"/>
    </location>
</feature>
<evidence type="ECO:0000256" key="5">
    <source>
        <dbReference type="ARBA" id="ARBA00022989"/>
    </source>
</evidence>
<evidence type="ECO:0000313" key="14">
    <source>
        <dbReference type="RefSeq" id="XP_020024278.1"/>
    </source>
</evidence>
<dbReference type="SMART" id="SM00034">
    <property type="entry name" value="CLECT"/>
    <property type="match status" value="1"/>
</dbReference>
<proteinExistence type="predicted"/>
<dbReference type="EMBL" id="GFFW01003917">
    <property type="protein sequence ID" value="JAV40871.1"/>
    <property type="molecule type" value="Transcribed_RNA"/>
</dbReference>
<evidence type="ECO:0000256" key="3">
    <source>
        <dbReference type="ARBA" id="ARBA00022734"/>
    </source>
</evidence>
<evidence type="ECO:0000256" key="10">
    <source>
        <dbReference type="SAM" id="Phobius"/>
    </source>
</evidence>
<dbReference type="AlphaFoldDB" id="A0A250YB69"/>
<keyword evidence="2 10" id="KW-0812">Transmembrane</keyword>
<evidence type="ECO:0000313" key="13">
    <source>
        <dbReference type="Ensembl" id="ENSCCNP00000031556.1"/>
    </source>
</evidence>
<name>A0A250YB69_CASCN</name>
<dbReference type="RefSeq" id="XP_020024278.1">
    <property type="nucleotide sequence ID" value="XM_020168689.1"/>
</dbReference>
<dbReference type="OrthoDB" id="8950604at2759"/>
<dbReference type="GO" id="GO:0045954">
    <property type="term" value="P:positive regulation of natural killer cell mediated cytotoxicity"/>
    <property type="evidence" value="ECO:0007669"/>
    <property type="project" value="TreeGrafter"/>
</dbReference>
<dbReference type="Ensembl" id="ENSCCNT00000039680.1">
    <property type="protein sequence ID" value="ENSCCNP00000031556.1"/>
    <property type="gene ID" value="ENSCCNG00000030050.1"/>
</dbReference>
<evidence type="ECO:0000256" key="4">
    <source>
        <dbReference type="ARBA" id="ARBA00022968"/>
    </source>
</evidence>
<dbReference type="SUPFAM" id="SSF56436">
    <property type="entry name" value="C-type lectin-like"/>
    <property type="match status" value="1"/>
</dbReference>
<evidence type="ECO:0000256" key="6">
    <source>
        <dbReference type="ARBA" id="ARBA00023136"/>
    </source>
</evidence>
<reference evidence="14" key="3">
    <citation type="submission" date="2025-04" db="UniProtKB">
        <authorList>
            <consortium name="RefSeq"/>
        </authorList>
    </citation>
    <scope>IDENTIFICATION</scope>
    <source>
        <tissue evidence="14">Leukocyte</tissue>
    </source>
</reference>
<dbReference type="Pfam" id="PF00059">
    <property type="entry name" value="Lectin_C"/>
    <property type="match status" value="1"/>
</dbReference>
<dbReference type="InterPro" id="IPR033992">
    <property type="entry name" value="NKR-like_CTLD"/>
</dbReference>
<accession>A0A250YB69</accession>
<reference evidence="13" key="2">
    <citation type="submission" date="2023-09" db="UniProtKB">
        <authorList>
            <consortium name="Ensembl"/>
        </authorList>
    </citation>
    <scope>IDENTIFICATION</scope>
</reference>
<dbReference type="PANTHER" id="PTHR22800">
    <property type="entry name" value="C-TYPE LECTIN PROTEINS"/>
    <property type="match status" value="1"/>
</dbReference>
<gene>
    <name evidence="12" type="primary">KLRD1</name>
    <name evidence="13 14" type="synonym">LOC109689715</name>
</gene>